<dbReference type="AlphaFoldDB" id="A0A3M7MC96"/>
<keyword evidence="1" id="KW-1133">Transmembrane helix</keyword>
<protein>
    <submittedName>
        <fullName evidence="2">Uncharacterized protein</fullName>
    </submittedName>
</protein>
<keyword evidence="1" id="KW-0812">Transmembrane</keyword>
<organism evidence="2 3">
    <name type="scientific">Pyrenophora seminiperda CCB06</name>
    <dbReference type="NCBI Taxonomy" id="1302712"/>
    <lineage>
        <taxon>Eukaryota</taxon>
        <taxon>Fungi</taxon>
        <taxon>Dikarya</taxon>
        <taxon>Ascomycota</taxon>
        <taxon>Pezizomycotina</taxon>
        <taxon>Dothideomycetes</taxon>
        <taxon>Pleosporomycetidae</taxon>
        <taxon>Pleosporales</taxon>
        <taxon>Pleosporineae</taxon>
        <taxon>Pleosporaceae</taxon>
        <taxon>Pyrenophora</taxon>
    </lineage>
</organism>
<gene>
    <name evidence="2" type="ORF">GMOD_00006970</name>
</gene>
<proteinExistence type="predicted"/>
<feature type="transmembrane region" description="Helical" evidence="1">
    <location>
        <begin position="53"/>
        <end position="72"/>
    </location>
</feature>
<dbReference type="EMBL" id="KE747829">
    <property type="protein sequence ID" value="RMZ71984.1"/>
    <property type="molecule type" value="Genomic_DNA"/>
</dbReference>
<keyword evidence="3" id="KW-1185">Reference proteome</keyword>
<evidence type="ECO:0000313" key="2">
    <source>
        <dbReference type="EMBL" id="RMZ71984.1"/>
    </source>
</evidence>
<evidence type="ECO:0000256" key="1">
    <source>
        <dbReference type="SAM" id="Phobius"/>
    </source>
</evidence>
<evidence type="ECO:0000313" key="3">
    <source>
        <dbReference type="Proteomes" id="UP000265663"/>
    </source>
</evidence>
<name>A0A3M7MC96_9PLEO</name>
<sequence length="137" mass="16046">MSVDKPVLLKYMKRVMVPIAIAMLRLVAETIHIPPSLRFISVRANEHQLSMEATPIGFILYLYLLVVLPILLKHRETIQNWLWWYPPHLRSTRAFRLRRFLDFYLIWLAMILPIVIIWERGKRSNPIAVQSALSGGS</sequence>
<feature type="transmembrane region" description="Helical" evidence="1">
    <location>
        <begin position="100"/>
        <end position="118"/>
    </location>
</feature>
<dbReference type="Proteomes" id="UP000265663">
    <property type="component" value="Unassembled WGS sequence"/>
</dbReference>
<keyword evidence="1" id="KW-0472">Membrane</keyword>
<accession>A0A3M7MC96</accession>
<reference evidence="2 3" key="1">
    <citation type="journal article" date="2014" name="PLoS ONE">
        <title>De novo Genome Assembly of the Fungal Plant Pathogen Pyrenophora semeniperda.</title>
        <authorList>
            <person name="Soliai M.M."/>
            <person name="Meyer S.E."/>
            <person name="Udall J.A."/>
            <person name="Elzinga D.E."/>
            <person name="Hermansen R.A."/>
            <person name="Bodily P.M."/>
            <person name="Hart A.A."/>
            <person name="Coleman C.E."/>
        </authorList>
    </citation>
    <scope>NUCLEOTIDE SEQUENCE [LARGE SCALE GENOMIC DNA]</scope>
    <source>
        <strain evidence="2 3">CCB06</strain>
        <tissue evidence="2">Mycelium</tissue>
    </source>
</reference>